<feature type="region of interest" description="Disordered" evidence="5">
    <location>
        <begin position="25"/>
        <end position="50"/>
    </location>
</feature>
<organism evidence="7 8">
    <name type="scientific">Paenibacillus herberti</name>
    <dbReference type="NCBI Taxonomy" id="1619309"/>
    <lineage>
        <taxon>Bacteria</taxon>
        <taxon>Bacillati</taxon>
        <taxon>Bacillota</taxon>
        <taxon>Bacilli</taxon>
        <taxon>Bacillales</taxon>
        <taxon>Paenibacillaceae</taxon>
        <taxon>Paenibacillus</taxon>
    </lineage>
</organism>
<dbReference type="OrthoDB" id="2643984at2"/>
<dbReference type="InterPro" id="IPR006059">
    <property type="entry name" value="SBP"/>
</dbReference>
<dbReference type="SUPFAM" id="SSF53850">
    <property type="entry name" value="Periplasmic binding protein-like II"/>
    <property type="match status" value="1"/>
</dbReference>
<evidence type="ECO:0000256" key="2">
    <source>
        <dbReference type="ARBA" id="ARBA00008520"/>
    </source>
</evidence>
<feature type="compositionally biased region" description="Low complexity" evidence="5">
    <location>
        <begin position="25"/>
        <end position="39"/>
    </location>
</feature>
<dbReference type="PANTHER" id="PTHR43649">
    <property type="entry name" value="ARABINOSE-BINDING PROTEIN-RELATED"/>
    <property type="match status" value="1"/>
</dbReference>
<keyword evidence="3" id="KW-0813">Transport</keyword>
<keyword evidence="4 6" id="KW-0732">Signal</keyword>
<dbReference type="GO" id="GO:0030313">
    <property type="term" value="C:cell envelope"/>
    <property type="evidence" value="ECO:0007669"/>
    <property type="project" value="UniProtKB-SubCell"/>
</dbReference>
<evidence type="ECO:0000313" key="8">
    <source>
        <dbReference type="Proteomes" id="UP000215145"/>
    </source>
</evidence>
<dbReference type="PROSITE" id="PS51257">
    <property type="entry name" value="PROKAR_LIPOPROTEIN"/>
    <property type="match status" value="1"/>
</dbReference>
<reference evidence="7 8" key="1">
    <citation type="submission" date="2017-07" db="EMBL/GenBank/DDBJ databases">
        <title>Paenibacillus herberti R33 genome sequencing and assembly.</title>
        <authorList>
            <person name="Su W."/>
        </authorList>
    </citation>
    <scope>NUCLEOTIDE SEQUENCE [LARGE SCALE GENOMIC DNA]</scope>
    <source>
        <strain evidence="7 8">R33</strain>
    </source>
</reference>
<dbReference type="Gene3D" id="3.40.190.10">
    <property type="entry name" value="Periplasmic binding protein-like II"/>
    <property type="match status" value="1"/>
</dbReference>
<dbReference type="AlphaFoldDB" id="A0A229P5D6"/>
<dbReference type="RefSeq" id="WP_089524352.1">
    <property type="nucleotide sequence ID" value="NZ_NMUQ01000001.1"/>
</dbReference>
<dbReference type="InterPro" id="IPR050490">
    <property type="entry name" value="Bact_solute-bd_prot1"/>
</dbReference>
<feature type="signal peptide" evidence="6">
    <location>
        <begin position="1"/>
        <end position="24"/>
    </location>
</feature>
<evidence type="ECO:0000256" key="3">
    <source>
        <dbReference type="ARBA" id="ARBA00022448"/>
    </source>
</evidence>
<comment type="caution">
    <text evidence="7">The sequence shown here is derived from an EMBL/GenBank/DDBJ whole genome shotgun (WGS) entry which is preliminary data.</text>
</comment>
<feature type="chain" id="PRO_5039033496" evidence="6">
    <location>
        <begin position="25"/>
        <end position="442"/>
    </location>
</feature>
<dbReference type="PANTHER" id="PTHR43649:SF31">
    <property type="entry name" value="SN-GLYCEROL-3-PHOSPHATE-BINDING PERIPLASMIC PROTEIN UGPB"/>
    <property type="match status" value="1"/>
</dbReference>
<evidence type="ECO:0000313" key="7">
    <source>
        <dbReference type="EMBL" id="OXM17277.1"/>
    </source>
</evidence>
<sequence>MTRKRKWGTAILSVTLAASLAACGSNSNSPANEPASNNAGSGGDSKPVTLTMWGGVPGEAGPQAVVDAWNTENPGVQVKYERFVNDDAGNLKLDTALTTNQNIDLYVTYNLPVLVKRVEAGNALDLNSYGDYNIDEKMGEDAKAWKVKDSYYGMPTKKNVSFVWLNKNALDEAGLPVPPLDWNMADLQKYAKALTKEKRYGYVMDMSAYNSIFDGTNAGSGYTKADGSSNLDDPNVKKAYETLYNMQHTDKSMLALGEQLTSKLPTDAAFLKGEAAMLGAGEFVFRSANNLKDFPHDFQIAFAMIPKVSADQSNFKYPGGLGDIISINPKSENKDKAWEFLKWYADGGMKPLAAGGRIPASKDADVGAALDTLLGGNKAGYDVKSLEEVVLGKFPTFTVTLPQQVVDARREEYEKFFTKSQSIDDTMKNTAQRHNDFVKNSK</sequence>
<proteinExistence type="inferred from homology"/>
<name>A0A229P5D6_9BACL</name>
<keyword evidence="8" id="KW-1185">Reference proteome</keyword>
<comment type="similarity">
    <text evidence="2">Belongs to the bacterial solute-binding protein 1 family.</text>
</comment>
<dbReference type="Proteomes" id="UP000215145">
    <property type="component" value="Unassembled WGS sequence"/>
</dbReference>
<dbReference type="EMBL" id="NMUQ01000001">
    <property type="protein sequence ID" value="OXM17277.1"/>
    <property type="molecule type" value="Genomic_DNA"/>
</dbReference>
<accession>A0A229P5D6</accession>
<gene>
    <name evidence="7" type="ORF">CGZ75_11925</name>
</gene>
<dbReference type="Pfam" id="PF01547">
    <property type="entry name" value="SBP_bac_1"/>
    <property type="match status" value="1"/>
</dbReference>
<evidence type="ECO:0000256" key="1">
    <source>
        <dbReference type="ARBA" id="ARBA00004196"/>
    </source>
</evidence>
<protein>
    <submittedName>
        <fullName evidence="7">ABC transporter substrate-binding protein</fullName>
    </submittedName>
</protein>
<comment type="subcellular location">
    <subcellularLocation>
        <location evidence="1">Cell envelope</location>
    </subcellularLocation>
</comment>
<evidence type="ECO:0000256" key="6">
    <source>
        <dbReference type="SAM" id="SignalP"/>
    </source>
</evidence>
<evidence type="ECO:0000256" key="4">
    <source>
        <dbReference type="ARBA" id="ARBA00022729"/>
    </source>
</evidence>
<evidence type="ECO:0000256" key="5">
    <source>
        <dbReference type="SAM" id="MobiDB-lite"/>
    </source>
</evidence>